<protein>
    <submittedName>
        <fullName evidence="1">Uncharacterized protein</fullName>
    </submittedName>
</protein>
<comment type="caution">
    <text evidence="1">The sequence shown here is derived from an EMBL/GenBank/DDBJ whole genome shotgun (WGS) entry which is preliminary data.</text>
</comment>
<sequence length="159" mass="17919">MKATSSAKMDEILTLLTAAESHASSREVNVLLARGWLMLNIMEALESIPNEDLYFHPSRYLLARIVYWLLSFCSMLGQRGDQNDRITAFLEAARTHGRESKPEGPSVAATRALQAITPIFDNLNNLDELFQMVISRSVYAGRTAFTIKRNHGMLFKDII</sequence>
<evidence type="ECO:0000313" key="1">
    <source>
        <dbReference type="EMBL" id="KAI9912460.1"/>
    </source>
</evidence>
<organism evidence="1 2">
    <name type="scientific">Peronosclerospora sorghi</name>
    <dbReference type="NCBI Taxonomy" id="230839"/>
    <lineage>
        <taxon>Eukaryota</taxon>
        <taxon>Sar</taxon>
        <taxon>Stramenopiles</taxon>
        <taxon>Oomycota</taxon>
        <taxon>Peronosporomycetes</taxon>
        <taxon>Peronosporales</taxon>
        <taxon>Peronosporaceae</taxon>
        <taxon>Peronosclerospora</taxon>
    </lineage>
</organism>
<gene>
    <name evidence="1" type="ORF">PsorP6_005146</name>
</gene>
<name>A0ACC0W0Y8_9STRA</name>
<keyword evidence="2" id="KW-1185">Reference proteome</keyword>
<reference evidence="1 2" key="1">
    <citation type="journal article" date="2022" name="bioRxiv">
        <title>The genome of the oomycete Peronosclerospora sorghi, a cosmopolitan pathogen of maize and sorghum, is inflated with dispersed pseudogenes.</title>
        <authorList>
            <person name="Fletcher K."/>
            <person name="Martin F."/>
            <person name="Isakeit T."/>
            <person name="Cavanaugh K."/>
            <person name="Magill C."/>
            <person name="Michelmore R."/>
        </authorList>
    </citation>
    <scope>NUCLEOTIDE SEQUENCE [LARGE SCALE GENOMIC DNA]</scope>
    <source>
        <strain evidence="1">P6</strain>
    </source>
</reference>
<dbReference type="Proteomes" id="UP001163321">
    <property type="component" value="Chromosome 4"/>
</dbReference>
<proteinExistence type="predicted"/>
<evidence type="ECO:0000313" key="2">
    <source>
        <dbReference type="Proteomes" id="UP001163321"/>
    </source>
</evidence>
<dbReference type="EMBL" id="CM047583">
    <property type="protein sequence ID" value="KAI9912460.1"/>
    <property type="molecule type" value="Genomic_DNA"/>
</dbReference>
<accession>A0ACC0W0Y8</accession>